<feature type="transmembrane region" description="Helical" evidence="5">
    <location>
        <begin position="141"/>
        <end position="160"/>
    </location>
</feature>
<dbReference type="PROSITE" id="PS50850">
    <property type="entry name" value="MFS"/>
    <property type="match status" value="1"/>
</dbReference>
<feature type="domain" description="Major facilitator superfamily (MFS) profile" evidence="6">
    <location>
        <begin position="1"/>
        <end position="403"/>
    </location>
</feature>
<dbReference type="InterPro" id="IPR050327">
    <property type="entry name" value="Proton-linked_MCT"/>
</dbReference>
<keyword evidence="4 5" id="KW-0472">Membrane</keyword>
<reference evidence="7" key="1">
    <citation type="submission" date="2019-09" db="EMBL/GenBank/DDBJ databases">
        <title>Characterisation of the sponge microbiome using genome-centric metagenomics.</title>
        <authorList>
            <person name="Engelberts J.P."/>
            <person name="Robbins S.J."/>
            <person name="De Goeij J.M."/>
            <person name="Aranda M."/>
            <person name="Bell S.C."/>
            <person name="Webster N.S."/>
        </authorList>
    </citation>
    <scope>NUCLEOTIDE SEQUENCE</scope>
    <source>
        <strain evidence="7">SB0662_bin_9</strain>
    </source>
</reference>
<evidence type="ECO:0000256" key="5">
    <source>
        <dbReference type="SAM" id="Phobius"/>
    </source>
</evidence>
<evidence type="ECO:0000256" key="1">
    <source>
        <dbReference type="ARBA" id="ARBA00004651"/>
    </source>
</evidence>
<dbReference type="CDD" id="cd17355">
    <property type="entry name" value="MFS_YcxA_like"/>
    <property type="match status" value="1"/>
</dbReference>
<dbReference type="InterPro" id="IPR036259">
    <property type="entry name" value="MFS_trans_sf"/>
</dbReference>
<sequence>MSRVEPSDRMTRAVVVAIIASALSVMLSAGIRQGFGLFLTPITAELGVGRETFGIAAAISNLMFGIPVMGFLAERFGSRLVLGTGGAIYAAGLLLVTQWVATAGLITGLGILVGIGLAATTYVVVLGALVQLVSPRQRGMVFGIITAMGSAGFLVMPPVAQWLVDTYGWQQAVRIEAVLILSVVLLSLGLPGKQKKEHQTAAGKVMEPEVPLWSFVREGFTKPSYLLLISGFVVCGFHIAFIGTHLPVYLEDNGIGHIRGAALAFIGAFNLVGSLTFGWLADRLPRRFLLSFIYGMRGVILLIYLLTPITVVSTLLFSAAMGLLWLATVPVTSGTIALLFGPKYLAIMYGFVFFSHQVGAFFGAWWSGRVYDATGSYDLGFYVAIALGLYGLLVHLPIQEKPIEMKLTQAHAAA</sequence>
<proteinExistence type="predicted"/>
<dbReference type="EMBL" id="VXPY01000121">
    <property type="protein sequence ID" value="MYD91933.1"/>
    <property type="molecule type" value="Genomic_DNA"/>
</dbReference>
<evidence type="ECO:0000259" key="6">
    <source>
        <dbReference type="PROSITE" id="PS50850"/>
    </source>
</evidence>
<evidence type="ECO:0000256" key="2">
    <source>
        <dbReference type="ARBA" id="ARBA00022692"/>
    </source>
</evidence>
<feature type="transmembrane region" description="Helical" evidence="5">
    <location>
        <begin position="315"/>
        <end position="340"/>
    </location>
</feature>
<protein>
    <submittedName>
        <fullName evidence="7">MFS transporter</fullName>
    </submittedName>
</protein>
<feature type="transmembrane region" description="Helical" evidence="5">
    <location>
        <begin position="52"/>
        <end position="73"/>
    </location>
</feature>
<dbReference type="InterPro" id="IPR011701">
    <property type="entry name" value="MFS"/>
</dbReference>
<feature type="transmembrane region" description="Helical" evidence="5">
    <location>
        <begin position="80"/>
        <end position="100"/>
    </location>
</feature>
<feature type="transmembrane region" description="Helical" evidence="5">
    <location>
        <begin position="379"/>
        <end position="398"/>
    </location>
</feature>
<dbReference type="PANTHER" id="PTHR11360:SF284">
    <property type="entry name" value="EG:103B4.3 PROTEIN-RELATED"/>
    <property type="match status" value="1"/>
</dbReference>
<name>A0A6B1DZ34_9CHLR</name>
<dbReference type="InterPro" id="IPR020846">
    <property type="entry name" value="MFS_dom"/>
</dbReference>
<feature type="transmembrane region" description="Helical" evidence="5">
    <location>
        <begin position="258"/>
        <end position="281"/>
    </location>
</feature>
<dbReference type="AlphaFoldDB" id="A0A6B1DZ34"/>
<dbReference type="Gene3D" id="1.20.1250.20">
    <property type="entry name" value="MFS general substrate transporter like domains"/>
    <property type="match status" value="1"/>
</dbReference>
<comment type="caution">
    <text evidence="7">The sequence shown here is derived from an EMBL/GenBank/DDBJ whole genome shotgun (WGS) entry which is preliminary data.</text>
</comment>
<dbReference type="GO" id="GO:0022857">
    <property type="term" value="F:transmembrane transporter activity"/>
    <property type="evidence" value="ECO:0007669"/>
    <property type="project" value="InterPro"/>
</dbReference>
<evidence type="ECO:0000313" key="7">
    <source>
        <dbReference type="EMBL" id="MYD91933.1"/>
    </source>
</evidence>
<accession>A0A6B1DZ34</accession>
<keyword evidence="3 5" id="KW-1133">Transmembrane helix</keyword>
<comment type="subcellular location">
    <subcellularLocation>
        <location evidence="1">Cell membrane</location>
        <topology evidence="1">Multi-pass membrane protein</topology>
    </subcellularLocation>
</comment>
<feature type="transmembrane region" description="Helical" evidence="5">
    <location>
        <begin position="12"/>
        <end position="32"/>
    </location>
</feature>
<dbReference type="PANTHER" id="PTHR11360">
    <property type="entry name" value="MONOCARBOXYLATE TRANSPORTER"/>
    <property type="match status" value="1"/>
</dbReference>
<feature type="transmembrane region" description="Helical" evidence="5">
    <location>
        <begin position="347"/>
        <end position="367"/>
    </location>
</feature>
<evidence type="ECO:0000256" key="4">
    <source>
        <dbReference type="ARBA" id="ARBA00023136"/>
    </source>
</evidence>
<evidence type="ECO:0000256" key="3">
    <source>
        <dbReference type="ARBA" id="ARBA00022989"/>
    </source>
</evidence>
<feature type="transmembrane region" description="Helical" evidence="5">
    <location>
        <begin position="106"/>
        <end position="129"/>
    </location>
</feature>
<dbReference type="GO" id="GO:0005886">
    <property type="term" value="C:plasma membrane"/>
    <property type="evidence" value="ECO:0007669"/>
    <property type="project" value="UniProtKB-SubCell"/>
</dbReference>
<keyword evidence="2 5" id="KW-0812">Transmembrane</keyword>
<dbReference type="Pfam" id="PF07690">
    <property type="entry name" value="MFS_1"/>
    <property type="match status" value="1"/>
</dbReference>
<organism evidence="7">
    <name type="scientific">Caldilineaceae bacterium SB0662_bin_9</name>
    <dbReference type="NCBI Taxonomy" id="2605258"/>
    <lineage>
        <taxon>Bacteria</taxon>
        <taxon>Bacillati</taxon>
        <taxon>Chloroflexota</taxon>
        <taxon>Caldilineae</taxon>
        <taxon>Caldilineales</taxon>
        <taxon>Caldilineaceae</taxon>
    </lineage>
</organism>
<dbReference type="SUPFAM" id="SSF103473">
    <property type="entry name" value="MFS general substrate transporter"/>
    <property type="match status" value="1"/>
</dbReference>
<feature type="transmembrane region" description="Helical" evidence="5">
    <location>
        <begin position="172"/>
        <end position="190"/>
    </location>
</feature>
<gene>
    <name evidence="7" type="ORF">F4Y08_16655</name>
</gene>
<feature type="transmembrane region" description="Helical" evidence="5">
    <location>
        <begin position="225"/>
        <end position="246"/>
    </location>
</feature>